<protein>
    <submittedName>
        <fullName evidence="2">Uncharacterized protein</fullName>
    </submittedName>
</protein>
<gene>
    <name evidence="2" type="ORF">TRSC58_04171</name>
</gene>
<keyword evidence="3" id="KW-1185">Reference proteome</keyword>
<name>A0A061J4B9_TRYRA</name>
<evidence type="ECO:0000256" key="1">
    <source>
        <dbReference type="SAM" id="MobiDB-lite"/>
    </source>
</evidence>
<accession>A0A061J4B9</accession>
<feature type="region of interest" description="Disordered" evidence="1">
    <location>
        <begin position="494"/>
        <end position="516"/>
    </location>
</feature>
<dbReference type="VEuPathDB" id="TriTrypDB:TRSC58_04171"/>
<evidence type="ECO:0000313" key="3">
    <source>
        <dbReference type="Proteomes" id="UP000031737"/>
    </source>
</evidence>
<dbReference type="EMBL" id="AUPL01004171">
    <property type="protein sequence ID" value="ESL08132.1"/>
    <property type="molecule type" value="Genomic_DNA"/>
</dbReference>
<reference evidence="2 3" key="1">
    <citation type="submission" date="2013-07" db="EMBL/GenBank/DDBJ databases">
        <authorList>
            <person name="Stoco P.H."/>
            <person name="Wagner G."/>
            <person name="Gerber A."/>
            <person name="Zaha A."/>
            <person name="Thompson C."/>
            <person name="Bartholomeu D.C."/>
            <person name="Luckemeyer D.D."/>
            <person name="Bahia D."/>
            <person name="Loreto E."/>
            <person name="Prestes E.B."/>
            <person name="Lima F.M."/>
            <person name="Rodrigues-Luiz G."/>
            <person name="Vallejo G.A."/>
            <person name="Filho J.F."/>
            <person name="Monteiro K.M."/>
            <person name="Tyler K.M."/>
            <person name="de Almeida L.G."/>
            <person name="Ortiz M.F."/>
            <person name="Siervo M.A."/>
            <person name="de Moraes M.H."/>
            <person name="Cunha O.L."/>
            <person name="Mendonca-Neto R."/>
            <person name="Silva R."/>
            <person name="Teixeira S.M."/>
            <person name="Murta S.M."/>
            <person name="Sincero T.C."/>
            <person name="Mendes T.A."/>
            <person name="Urmenyi T.P."/>
            <person name="Silva V.G."/>
            <person name="da Rocha W.D."/>
            <person name="Andersson B."/>
            <person name="Romanha A.J."/>
            <person name="Steindel M."/>
            <person name="de Vasconcelos A.T."/>
            <person name="Grisard E.C."/>
        </authorList>
    </citation>
    <scope>NUCLEOTIDE SEQUENCE [LARGE SCALE GENOMIC DNA]</scope>
    <source>
        <strain evidence="2 3">SC58</strain>
    </source>
</reference>
<dbReference type="OrthoDB" id="248864at2759"/>
<evidence type="ECO:0000313" key="2">
    <source>
        <dbReference type="EMBL" id="ESL08132.1"/>
    </source>
</evidence>
<organism evidence="2 3">
    <name type="scientific">Trypanosoma rangeli SC58</name>
    <dbReference type="NCBI Taxonomy" id="429131"/>
    <lineage>
        <taxon>Eukaryota</taxon>
        <taxon>Discoba</taxon>
        <taxon>Euglenozoa</taxon>
        <taxon>Kinetoplastea</taxon>
        <taxon>Metakinetoplastina</taxon>
        <taxon>Trypanosomatida</taxon>
        <taxon>Trypanosomatidae</taxon>
        <taxon>Trypanosoma</taxon>
        <taxon>Herpetosoma</taxon>
    </lineage>
</organism>
<proteinExistence type="predicted"/>
<dbReference type="Proteomes" id="UP000031737">
    <property type="component" value="Unassembled WGS sequence"/>
</dbReference>
<comment type="caution">
    <text evidence="2">The sequence shown here is derived from an EMBL/GenBank/DDBJ whole genome shotgun (WGS) entry which is preliminary data.</text>
</comment>
<dbReference type="AlphaFoldDB" id="A0A061J4B9"/>
<sequence>MGERQQSPFCFSVKFDADPAEVGENVFRGAHAFRSPAEVLVPLQMSLKGAAVSDLLSSFLFRTLRRFPHLSTRTVEAFFISAEGSCVGPPAGLGLPYLLRLDACMNRDDKLDNFFTPVTTHGRNVYEVIAHWALPDLKNVTFNSTSLGKMKTDEDGEASPNDADLVNTLPAPVIYPFATRSTYARLPPRESSPEVNECSSTDGLEAPLPAVFVAIEKREAARQARRFLEGEERGARDSILGDEHRDRAVIAEMEGESRQQALAVLRLMDVDVPECGAKHAASPAPKQRRLLDTEPLALFPSSVYMKELTQHAEETAWLSYIFAKAPASGPALAAAKQKKNLGGFPQADGVNAAGDKKGIHVTVEASKAWQKLIQHYADVRCDLLLWERQSFRSLTTEMRNILEKQKQLDAEIVRRAFFDEMEKASVLEFGSYVHHYDQGCLCEELSGTPDTTANCISDASKDANSETSSAIVRYLKPLQSTVVQEGAVTITTATMDTSAKDTASPPLPVPKSTSPRSMLADDEYFREALERSKACAKAALDTIALIDMRYYEPVSFKLAKHRLSFDEKEAREMVIAEEREGWQKLLLCFQQGEVELETNAHLAIQRVFEPVNTAEEEARTVLDMQQQRHLTLLLSLYHLGMKRLETS</sequence>